<dbReference type="SUPFAM" id="SSF64288">
    <property type="entry name" value="Chorismate lyase-like"/>
    <property type="match status" value="1"/>
</dbReference>
<evidence type="ECO:0000256" key="2">
    <source>
        <dbReference type="ARBA" id="ARBA00023125"/>
    </source>
</evidence>
<gene>
    <name evidence="5" type="ORF">AQJ67_11045</name>
</gene>
<evidence type="ECO:0000259" key="4">
    <source>
        <dbReference type="PROSITE" id="PS50949"/>
    </source>
</evidence>
<dbReference type="SMART" id="SM00345">
    <property type="entry name" value="HTH_GNTR"/>
    <property type="match status" value="1"/>
</dbReference>
<proteinExistence type="predicted"/>
<dbReference type="PANTHER" id="PTHR44846:SF17">
    <property type="entry name" value="GNTR-FAMILY TRANSCRIPTIONAL REGULATOR"/>
    <property type="match status" value="1"/>
</dbReference>
<dbReference type="InterPro" id="IPR028978">
    <property type="entry name" value="Chorismate_lyase_/UTRA_dom_sf"/>
</dbReference>
<dbReference type="Proteomes" id="UP000053429">
    <property type="component" value="Unassembled WGS sequence"/>
</dbReference>
<evidence type="ECO:0000256" key="1">
    <source>
        <dbReference type="ARBA" id="ARBA00023015"/>
    </source>
</evidence>
<dbReference type="OrthoDB" id="3517122at2"/>
<dbReference type="Gene3D" id="1.10.10.10">
    <property type="entry name" value="Winged helix-like DNA-binding domain superfamily/Winged helix DNA-binding domain"/>
    <property type="match status" value="1"/>
</dbReference>
<keyword evidence="2" id="KW-0238">DNA-binding</keyword>
<comment type="caution">
    <text evidence="5">The sequence shown here is derived from an EMBL/GenBank/DDBJ whole genome shotgun (WGS) entry which is preliminary data.</text>
</comment>
<dbReference type="GO" id="GO:0003700">
    <property type="term" value="F:DNA-binding transcription factor activity"/>
    <property type="evidence" value="ECO:0007669"/>
    <property type="project" value="InterPro"/>
</dbReference>
<dbReference type="Pfam" id="PF00392">
    <property type="entry name" value="GntR"/>
    <property type="match status" value="1"/>
</dbReference>
<feature type="domain" description="HTH gntR-type" evidence="4">
    <location>
        <begin position="11"/>
        <end position="79"/>
    </location>
</feature>
<organism evidence="5 6">
    <name type="scientific">Streptomyces caeruleatus</name>
    <dbReference type="NCBI Taxonomy" id="661399"/>
    <lineage>
        <taxon>Bacteria</taxon>
        <taxon>Bacillati</taxon>
        <taxon>Actinomycetota</taxon>
        <taxon>Actinomycetes</taxon>
        <taxon>Kitasatosporales</taxon>
        <taxon>Streptomycetaceae</taxon>
        <taxon>Streptomyces</taxon>
    </lineage>
</organism>
<dbReference type="PRINTS" id="PR00035">
    <property type="entry name" value="HTHGNTR"/>
</dbReference>
<keyword evidence="3" id="KW-0804">Transcription</keyword>
<reference evidence="5 6" key="1">
    <citation type="submission" date="2015-10" db="EMBL/GenBank/DDBJ databases">
        <title>Draft genome sequence of Streptomyces caeruleatus NRRL B-24802, type strain for the species Streptomyces caeruleatus.</title>
        <authorList>
            <person name="Ruckert C."/>
            <person name="Winkler A."/>
            <person name="Kalinowski J."/>
            <person name="Kampfer P."/>
            <person name="Glaeser S."/>
        </authorList>
    </citation>
    <scope>NUCLEOTIDE SEQUENCE [LARGE SCALE GENOMIC DNA]</scope>
    <source>
        <strain evidence="5 6">NRRL B-24802</strain>
    </source>
</reference>
<dbReference type="InterPro" id="IPR000524">
    <property type="entry name" value="Tscrpt_reg_HTH_GntR"/>
</dbReference>
<dbReference type="PANTHER" id="PTHR44846">
    <property type="entry name" value="MANNOSYL-D-GLYCERATE TRANSPORT/METABOLISM SYSTEM REPRESSOR MNGR-RELATED"/>
    <property type="match status" value="1"/>
</dbReference>
<dbReference type="InterPro" id="IPR036390">
    <property type="entry name" value="WH_DNA-bd_sf"/>
</dbReference>
<dbReference type="Gene3D" id="3.40.1410.10">
    <property type="entry name" value="Chorismate lyase-like"/>
    <property type="match status" value="1"/>
</dbReference>
<sequence length="267" mass="29178">MAVREHIERAPSMYMQVAQRMAEDIRKGRYQPGDLLPSESQMVEMYGVGKHTARSAVAELRRMGLVESQQGKGSIVLAGRGDLPVTRLDRSIRRTAKGSWSLPGMTETEAPTVSRTTLDGPPAVLLEQQDQDAISVDRTLYDLATGARMAHRVLIPLATAADVPTLAEQPDAEVADLYRQLAEAGLTLAFTEHVTARTPYPDERTALGLGDASPLLITYRVTADADQERPLLCEELKAPAATCQLTFPVTPTKAAAQRSTRRRSRSE</sequence>
<protein>
    <submittedName>
        <fullName evidence="5">GntR family transcriptional regulator</fullName>
    </submittedName>
</protein>
<dbReference type="InterPro" id="IPR050679">
    <property type="entry name" value="Bact_HTH_transcr_reg"/>
</dbReference>
<dbReference type="InterPro" id="IPR036388">
    <property type="entry name" value="WH-like_DNA-bd_sf"/>
</dbReference>
<evidence type="ECO:0000256" key="3">
    <source>
        <dbReference type="ARBA" id="ARBA00023163"/>
    </source>
</evidence>
<dbReference type="CDD" id="cd07377">
    <property type="entry name" value="WHTH_GntR"/>
    <property type="match status" value="1"/>
</dbReference>
<dbReference type="GO" id="GO:0045892">
    <property type="term" value="P:negative regulation of DNA-templated transcription"/>
    <property type="evidence" value="ECO:0007669"/>
    <property type="project" value="TreeGrafter"/>
</dbReference>
<keyword evidence="1" id="KW-0805">Transcription regulation</keyword>
<dbReference type="STRING" id="661399.AQJ67_11045"/>
<name>A0A124IA14_9ACTN</name>
<keyword evidence="6" id="KW-1185">Reference proteome</keyword>
<dbReference type="EMBL" id="LMWY01000012">
    <property type="protein sequence ID" value="KUO04280.1"/>
    <property type="molecule type" value="Genomic_DNA"/>
</dbReference>
<dbReference type="PROSITE" id="PS50949">
    <property type="entry name" value="HTH_GNTR"/>
    <property type="match status" value="1"/>
</dbReference>
<evidence type="ECO:0000313" key="5">
    <source>
        <dbReference type="EMBL" id="KUO04280.1"/>
    </source>
</evidence>
<dbReference type="SUPFAM" id="SSF46785">
    <property type="entry name" value="Winged helix' DNA-binding domain"/>
    <property type="match status" value="1"/>
</dbReference>
<dbReference type="RefSeq" id="WP_062717953.1">
    <property type="nucleotide sequence ID" value="NZ_KQ948926.1"/>
</dbReference>
<dbReference type="AlphaFoldDB" id="A0A124IA14"/>
<evidence type="ECO:0000313" key="6">
    <source>
        <dbReference type="Proteomes" id="UP000053429"/>
    </source>
</evidence>
<accession>A0A124IA14</accession>
<dbReference type="GO" id="GO:0003677">
    <property type="term" value="F:DNA binding"/>
    <property type="evidence" value="ECO:0007669"/>
    <property type="project" value="UniProtKB-KW"/>
</dbReference>